<accession>A0A4U9U0I9</accession>
<proteinExistence type="predicted"/>
<organism evidence="1">
    <name type="scientific">Serratia fonticola</name>
    <dbReference type="NCBI Taxonomy" id="47917"/>
    <lineage>
        <taxon>Bacteria</taxon>
        <taxon>Pseudomonadati</taxon>
        <taxon>Pseudomonadota</taxon>
        <taxon>Gammaproteobacteria</taxon>
        <taxon>Enterobacterales</taxon>
        <taxon>Yersiniaceae</taxon>
        <taxon>Serratia</taxon>
    </lineage>
</organism>
<dbReference type="Gene3D" id="3.40.190.10">
    <property type="entry name" value="Periplasmic binding protein-like II"/>
    <property type="match status" value="1"/>
</dbReference>
<dbReference type="EMBL" id="CABEEZ010000040">
    <property type="protein sequence ID" value="VTR25713.1"/>
    <property type="molecule type" value="Genomic_DNA"/>
</dbReference>
<sequence>MPKLEFNQPLQVKHIQFLQDMNKKGDFTYFWPQGRTDREVLQRRLRMATASSGSLASIRNTPSLISAWA</sequence>
<dbReference type="AlphaFoldDB" id="A0A4U9U0I9"/>
<reference evidence="1" key="1">
    <citation type="submission" date="2019-05" db="EMBL/GenBank/DDBJ databases">
        <authorList>
            <consortium name="Pathogen Informatics"/>
        </authorList>
    </citation>
    <scope>NUCLEOTIDE SEQUENCE [LARGE SCALE GENOMIC DNA]</scope>
    <source>
        <strain evidence="1">NCTC12965</strain>
    </source>
</reference>
<gene>
    <name evidence="1" type="ORF">NCTC12965_02229</name>
</gene>
<evidence type="ECO:0000313" key="1">
    <source>
        <dbReference type="EMBL" id="VTR25713.1"/>
    </source>
</evidence>
<protein>
    <submittedName>
        <fullName evidence="1">Glycerol-3-phosphate transporter periplasmic binding protein</fullName>
    </submittedName>
</protein>
<name>A0A4U9U0I9_SERFO</name>